<dbReference type="InterPro" id="IPR001789">
    <property type="entry name" value="Sig_transdc_resp-reg_receiver"/>
</dbReference>
<dbReference type="PANTHER" id="PTHR44591">
    <property type="entry name" value="STRESS RESPONSE REGULATOR PROTEIN 1"/>
    <property type="match status" value="1"/>
</dbReference>
<gene>
    <name evidence="4" type="ORF">GS601_02790</name>
</gene>
<proteinExistence type="predicted"/>
<dbReference type="PROSITE" id="PS50110">
    <property type="entry name" value="RESPONSE_REGULATORY"/>
    <property type="match status" value="1"/>
</dbReference>
<name>A0A8J7YZH5_9CYAN</name>
<keyword evidence="5" id="KW-1185">Reference proteome</keyword>
<dbReference type="SMART" id="SM00448">
    <property type="entry name" value="REC"/>
    <property type="match status" value="1"/>
</dbReference>
<dbReference type="GO" id="GO:0000160">
    <property type="term" value="P:phosphorelay signal transduction system"/>
    <property type="evidence" value="ECO:0007669"/>
    <property type="project" value="InterPro"/>
</dbReference>
<dbReference type="PANTHER" id="PTHR44591:SF3">
    <property type="entry name" value="RESPONSE REGULATORY DOMAIN-CONTAINING PROTEIN"/>
    <property type="match status" value="1"/>
</dbReference>
<dbReference type="Proteomes" id="UP000646053">
    <property type="component" value="Unassembled WGS sequence"/>
</dbReference>
<dbReference type="InterPro" id="IPR050595">
    <property type="entry name" value="Bact_response_regulator"/>
</dbReference>
<organism evidence="4 5">
    <name type="scientific">Myxacorys almedinensis A</name>
    <dbReference type="NCBI Taxonomy" id="2690445"/>
    <lineage>
        <taxon>Bacteria</taxon>
        <taxon>Bacillati</taxon>
        <taxon>Cyanobacteriota</taxon>
        <taxon>Cyanophyceae</taxon>
        <taxon>Leptolyngbyales</taxon>
        <taxon>Leptolyngbyaceae</taxon>
        <taxon>Myxacorys</taxon>
        <taxon>Myxacorys almedinensis</taxon>
    </lineage>
</organism>
<dbReference type="RefSeq" id="WP_162421720.1">
    <property type="nucleotide sequence ID" value="NZ_WVIE01000002.1"/>
</dbReference>
<dbReference type="Gene3D" id="3.40.50.2300">
    <property type="match status" value="1"/>
</dbReference>
<dbReference type="InterPro" id="IPR011006">
    <property type="entry name" value="CheY-like_superfamily"/>
</dbReference>
<dbReference type="Pfam" id="PF00072">
    <property type="entry name" value="Response_reg"/>
    <property type="match status" value="1"/>
</dbReference>
<dbReference type="EMBL" id="WVIE01000002">
    <property type="protein sequence ID" value="NDJ16225.1"/>
    <property type="molecule type" value="Genomic_DNA"/>
</dbReference>
<feature type="modified residue" description="4-aspartylphosphate" evidence="2">
    <location>
        <position position="59"/>
    </location>
</feature>
<evidence type="ECO:0000256" key="2">
    <source>
        <dbReference type="PROSITE-ProRule" id="PRU00169"/>
    </source>
</evidence>
<feature type="domain" description="Response regulatory" evidence="3">
    <location>
        <begin position="10"/>
        <end position="128"/>
    </location>
</feature>
<reference evidence="4" key="1">
    <citation type="submission" date="2019-12" db="EMBL/GenBank/DDBJ databases">
        <title>High-Quality draft genome sequences of three cyanobacteria isolated from the limestone walls of the Old Cathedral of Coimbra.</title>
        <authorList>
            <person name="Tiago I."/>
            <person name="Soares F."/>
            <person name="Portugal A."/>
        </authorList>
    </citation>
    <scope>NUCLEOTIDE SEQUENCE</scope>
    <source>
        <strain evidence="4">A</strain>
    </source>
</reference>
<dbReference type="SUPFAM" id="SSF52172">
    <property type="entry name" value="CheY-like"/>
    <property type="match status" value="1"/>
</dbReference>
<evidence type="ECO:0000313" key="5">
    <source>
        <dbReference type="Proteomes" id="UP000646053"/>
    </source>
</evidence>
<accession>A0A8J7YZH5</accession>
<dbReference type="AlphaFoldDB" id="A0A8J7YZH5"/>
<keyword evidence="1 2" id="KW-0597">Phosphoprotein</keyword>
<protein>
    <submittedName>
        <fullName evidence="4">Response regulator</fullName>
    </submittedName>
</protein>
<evidence type="ECO:0000256" key="1">
    <source>
        <dbReference type="ARBA" id="ARBA00022553"/>
    </source>
</evidence>
<evidence type="ECO:0000259" key="3">
    <source>
        <dbReference type="PROSITE" id="PS50110"/>
    </source>
</evidence>
<evidence type="ECO:0000313" key="4">
    <source>
        <dbReference type="EMBL" id="NDJ16225.1"/>
    </source>
</evidence>
<comment type="caution">
    <text evidence="4">The sequence shown here is derived from an EMBL/GenBank/DDBJ whole genome shotgun (WGS) entry which is preliminary data.</text>
</comment>
<sequence>MEQLILEGLKLLVVDDDRDSRELLLVALEGDGAEVIIVDNVRDAIASLQQRTPDVLISDIRMPDQSGYHLITQVQALEAELGVVIPAIAVTAFARPEDHAACLAAGFCRHLAKPVDLNELAIAIAQVAQRFSQP</sequence>